<feature type="compositionally biased region" description="Basic and acidic residues" evidence="1">
    <location>
        <begin position="215"/>
        <end position="231"/>
    </location>
</feature>
<feature type="compositionally biased region" description="Basic and acidic residues" evidence="1">
    <location>
        <begin position="183"/>
        <end position="199"/>
    </location>
</feature>
<dbReference type="Proteomes" id="UP000070544">
    <property type="component" value="Unassembled WGS sequence"/>
</dbReference>
<feature type="region of interest" description="Disordered" evidence="1">
    <location>
        <begin position="461"/>
        <end position="575"/>
    </location>
</feature>
<feature type="compositionally biased region" description="Polar residues" evidence="1">
    <location>
        <begin position="1"/>
        <end position="17"/>
    </location>
</feature>
<dbReference type="STRING" id="1344416.A0A139AHT5"/>
<name>A0A139AHT5_GONPJ</name>
<feature type="compositionally biased region" description="Acidic residues" evidence="1">
    <location>
        <begin position="200"/>
        <end position="214"/>
    </location>
</feature>
<gene>
    <name evidence="2" type="ORF">M427DRAFT_56290</name>
</gene>
<feature type="compositionally biased region" description="Acidic residues" evidence="1">
    <location>
        <begin position="85"/>
        <end position="126"/>
    </location>
</feature>
<dbReference type="AlphaFoldDB" id="A0A139AHT5"/>
<feature type="compositionally biased region" description="Pro residues" evidence="1">
    <location>
        <begin position="531"/>
        <end position="541"/>
    </location>
</feature>
<feature type="compositionally biased region" description="Low complexity" evidence="1">
    <location>
        <begin position="552"/>
        <end position="569"/>
    </location>
</feature>
<organism evidence="2 3">
    <name type="scientific">Gonapodya prolifera (strain JEL478)</name>
    <name type="common">Monoblepharis prolifera</name>
    <dbReference type="NCBI Taxonomy" id="1344416"/>
    <lineage>
        <taxon>Eukaryota</taxon>
        <taxon>Fungi</taxon>
        <taxon>Fungi incertae sedis</taxon>
        <taxon>Chytridiomycota</taxon>
        <taxon>Chytridiomycota incertae sedis</taxon>
        <taxon>Monoblepharidomycetes</taxon>
        <taxon>Monoblepharidales</taxon>
        <taxon>Gonapodyaceae</taxon>
        <taxon>Gonapodya</taxon>
    </lineage>
</organism>
<evidence type="ECO:0000313" key="3">
    <source>
        <dbReference type="Proteomes" id="UP000070544"/>
    </source>
</evidence>
<dbReference type="PANTHER" id="PTHR48125">
    <property type="entry name" value="LP07818P1"/>
    <property type="match status" value="1"/>
</dbReference>
<feature type="region of interest" description="Disordered" evidence="1">
    <location>
        <begin position="1"/>
        <end position="49"/>
    </location>
</feature>
<evidence type="ECO:0000313" key="2">
    <source>
        <dbReference type="EMBL" id="KXS15995.1"/>
    </source>
</evidence>
<dbReference type="OrthoDB" id="3258416at2759"/>
<reference evidence="2 3" key="1">
    <citation type="journal article" date="2015" name="Genome Biol. Evol.">
        <title>Phylogenomic analyses indicate that early fungi evolved digesting cell walls of algal ancestors of land plants.</title>
        <authorList>
            <person name="Chang Y."/>
            <person name="Wang S."/>
            <person name="Sekimoto S."/>
            <person name="Aerts A.L."/>
            <person name="Choi C."/>
            <person name="Clum A."/>
            <person name="LaButti K.M."/>
            <person name="Lindquist E.A."/>
            <person name="Yee Ngan C."/>
            <person name="Ohm R.A."/>
            <person name="Salamov A.A."/>
            <person name="Grigoriev I.V."/>
            <person name="Spatafora J.W."/>
            <person name="Berbee M.L."/>
        </authorList>
    </citation>
    <scope>NUCLEOTIDE SEQUENCE [LARGE SCALE GENOMIC DNA]</scope>
    <source>
        <strain evidence="2 3">JEL478</strain>
    </source>
</reference>
<feature type="compositionally biased region" description="Polar residues" evidence="1">
    <location>
        <begin position="472"/>
        <end position="498"/>
    </location>
</feature>
<proteinExistence type="predicted"/>
<protein>
    <submittedName>
        <fullName evidence="2">Uncharacterized protein</fullName>
    </submittedName>
</protein>
<keyword evidence="3" id="KW-1185">Reference proteome</keyword>
<sequence>MLTAAQDDSPSPANGSTPLVDGKHLSELRRPDLQALAKKHGIPANKKTSELVELLRIELKTTLVPSRDLPDSPIRANGSSNGFLIDDEGEDELDDVDDELGGGESDNEDEGKGDEPLEGEADEGDSENANGDGELAEYSGEMEDDGDVRMEEQNELNDNQENEPPAASLSRPHFEDDDEVVEHDELGRLIRGDDAKDDPGLLDEEEFPPAEEEPREPFDGSDGHDQRRVESPPEQLAEEENLTTPDRPLRSEDSEDLEQQALGQDDDFEIDDEDEAVPEKFLSLNSPTPLHTTRPLPHPPAHPIVPSNTNHPATLPPPTTHLIRRGLGSVIDILADEGVLNSWDEMRKLDVAAVRSAGVKLADAIKVVEVVKELFPTSPNTMDEASIEVLVKRIVDQKLAEVFGALGNGGEAKFKGKKIVPLSTAHHVHFENDAAVVSESGGVTCGPVTEKGIKGKKVAVASEKEKDGVTQKLKSGTAAQRAQPSATSTKPSVTSRPSGPSLPAFKPVAPALHKVPPKFQPSTGPSSATANPPPAKKPVPTPRITAGGGRPGAPSSAAAGGASVASKPGRATGHQAGGAVIGAAATAAEAAESRATAGTVQPKKVGVAAVHPAVSMLVRQSKASELRAAASGANVTKPSGVKSNLGAKTVTAGKVQGQVGGSSK</sequence>
<dbReference type="EMBL" id="KQ965758">
    <property type="protein sequence ID" value="KXS15995.1"/>
    <property type="molecule type" value="Genomic_DNA"/>
</dbReference>
<feature type="compositionally biased region" description="Basic and acidic residues" evidence="1">
    <location>
        <begin position="21"/>
        <end position="32"/>
    </location>
</feature>
<feature type="compositionally biased region" description="Low complexity" evidence="1">
    <location>
        <begin position="521"/>
        <end position="530"/>
    </location>
</feature>
<evidence type="ECO:0000256" key="1">
    <source>
        <dbReference type="SAM" id="MobiDB-lite"/>
    </source>
</evidence>
<dbReference type="PANTHER" id="PTHR48125:SF10">
    <property type="entry name" value="OS12G0136300 PROTEIN"/>
    <property type="match status" value="1"/>
</dbReference>
<accession>A0A139AHT5</accession>
<feature type="region of interest" description="Disordered" evidence="1">
    <location>
        <begin position="61"/>
        <end position="258"/>
    </location>
</feature>
<feature type="region of interest" description="Disordered" evidence="1">
    <location>
        <begin position="281"/>
        <end position="316"/>
    </location>
</feature>